<sequence>MEQYQSLSKEQLLGLCEDLKAQYEGYKAQNLKLDMSRGKPSPEQLDLTMGMLDILHKGSGMVSGGVDTRNYGMMDGLPEAKKIFADILEVEPGMIIIGGTSSLNMMYDTVVRALLLGVYGGKEPWIRQGKLKFLCPVPGYDRHFAITEQLGIEMVGIPMDENGPDMDLVEQYVNSDPSVKGIWCVPKYSNPGGIVYSDAVVRRFAALRPAADDFRIFWDNAYVVHDLYPERAPKLYNIFEACKEYGSEDMVFEFCSTSKVSFSGGGICAMAASERNIELIKKQMSVQVICFDKVNQLQHVRFFKDKDGVLQHMKRHAAVIRPKFELVLGTLREELGGLGIASWTDPAGGYFISVDTLPGCAKRTVQLCKEAGVVLTGAGAAFPYGKDPQDQNIRLAPTYPELRELEVAARLFTLCLKLAAAERLLAD</sequence>
<gene>
    <name evidence="1" type="ORF">EDD78_10838</name>
</gene>
<dbReference type="InterPro" id="IPR015424">
    <property type="entry name" value="PyrdxlP-dep_Trfase"/>
</dbReference>
<dbReference type="Pfam" id="PF12897">
    <property type="entry name" value="Asp_aminotransf"/>
    <property type="match status" value="1"/>
</dbReference>
<dbReference type="CDD" id="cd00609">
    <property type="entry name" value="AAT_like"/>
    <property type="match status" value="1"/>
</dbReference>
<evidence type="ECO:0000313" key="2">
    <source>
        <dbReference type="Proteomes" id="UP000294682"/>
    </source>
</evidence>
<name>A0A9X8UIA8_9FIRM</name>
<dbReference type="RefSeq" id="WP_132084784.1">
    <property type="nucleotide sequence ID" value="NZ_SLUK01000008.1"/>
</dbReference>
<organism evidence="1 2">
    <name type="scientific">Harryflintia acetispora</name>
    <dbReference type="NCBI Taxonomy" id="1849041"/>
    <lineage>
        <taxon>Bacteria</taxon>
        <taxon>Bacillati</taxon>
        <taxon>Bacillota</taxon>
        <taxon>Clostridia</taxon>
        <taxon>Eubacteriales</taxon>
        <taxon>Oscillospiraceae</taxon>
        <taxon>Harryflintia</taxon>
    </lineage>
</organism>
<accession>A0A9X8UIA8</accession>
<dbReference type="Gene3D" id="3.40.640.10">
    <property type="entry name" value="Type I PLP-dependent aspartate aminotransferase-like (Major domain)"/>
    <property type="match status" value="1"/>
</dbReference>
<evidence type="ECO:0000313" key="1">
    <source>
        <dbReference type="EMBL" id="TCL42727.1"/>
    </source>
</evidence>
<dbReference type="EMBL" id="SLUK01000008">
    <property type="protein sequence ID" value="TCL42727.1"/>
    <property type="molecule type" value="Genomic_DNA"/>
</dbReference>
<dbReference type="AlphaFoldDB" id="A0A9X8UIA8"/>
<dbReference type="InterPro" id="IPR024551">
    <property type="entry name" value="AspAT_Ic"/>
</dbReference>
<dbReference type="InterPro" id="IPR015422">
    <property type="entry name" value="PyrdxlP-dep_Trfase_small"/>
</dbReference>
<dbReference type="PANTHER" id="PTHR43799:SF1">
    <property type="entry name" value="ASPARTATE AMINOTRANSFERASE"/>
    <property type="match status" value="1"/>
</dbReference>
<proteinExistence type="predicted"/>
<keyword evidence="2" id="KW-1185">Reference proteome</keyword>
<dbReference type="GO" id="GO:0004069">
    <property type="term" value="F:L-aspartate:2-oxoglutarate aminotransferase activity"/>
    <property type="evidence" value="ECO:0007669"/>
    <property type="project" value="InterPro"/>
</dbReference>
<dbReference type="InterPro" id="IPR015421">
    <property type="entry name" value="PyrdxlP-dep_Trfase_major"/>
</dbReference>
<dbReference type="SUPFAM" id="SSF53383">
    <property type="entry name" value="PLP-dependent transferases"/>
    <property type="match status" value="1"/>
</dbReference>
<keyword evidence="1" id="KW-0238">DNA-binding</keyword>
<dbReference type="Gene3D" id="3.90.1150.10">
    <property type="entry name" value="Aspartate Aminotransferase, domain 1"/>
    <property type="match status" value="1"/>
</dbReference>
<reference evidence="1 2" key="1">
    <citation type="submission" date="2019-03" db="EMBL/GenBank/DDBJ databases">
        <title>Genomic Encyclopedia of Type Strains, Phase IV (KMG-IV): sequencing the most valuable type-strain genomes for metagenomic binning, comparative biology and taxonomic classification.</title>
        <authorList>
            <person name="Goeker M."/>
        </authorList>
    </citation>
    <scope>NUCLEOTIDE SEQUENCE [LARGE SCALE GENOMIC DNA]</scope>
    <source>
        <strain evidence="1 2">DSM 100433</strain>
    </source>
</reference>
<dbReference type="Proteomes" id="UP000294682">
    <property type="component" value="Unassembled WGS sequence"/>
</dbReference>
<protein>
    <submittedName>
        <fullName evidence="1">DNA-binding transcriptional MocR family regulator</fullName>
    </submittedName>
</protein>
<dbReference type="GO" id="GO:0003677">
    <property type="term" value="F:DNA binding"/>
    <property type="evidence" value="ECO:0007669"/>
    <property type="project" value="UniProtKB-KW"/>
</dbReference>
<comment type="caution">
    <text evidence="1">The sequence shown here is derived from an EMBL/GenBank/DDBJ whole genome shotgun (WGS) entry which is preliminary data.</text>
</comment>
<dbReference type="PANTHER" id="PTHR43799">
    <property type="entry name" value="AMINOTRANSFERASE, PUTATIVE-RELATED"/>
    <property type="match status" value="1"/>
</dbReference>